<dbReference type="KEGG" id="jte:ASJ30_09160"/>
<dbReference type="RefSeq" id="WP_072624834.1">
    <property type="nucleotide sequence ID" value="NZ_CP013290.1"/>
</dbReference>
<dbReference type="AlphaFoldDB" id="A0A1L3MH11"/>
<reference evidence="2 4" key="2">
    <citation type="submission" date="2020-10" db="EMBL/GenBank/DDBJ databases">
        <title>Janibacter indicus TT2 genome sequence.</title>
        <authorList>
            <person name="Lee K."/>
            <person name="Ganzorig M."/>
        </authorList>
    </citation>
    <scope>NUCLEOTIDE SEQUENCE [LARGE SCALE GENOMIC DNA]</scope>
    <source>
        <strain evidence="2 4">TT2</strain>
    </source>
</reference>
<organism evidence="1 3">
    <name type="scientific">Janibacter indicus</name>
    <dbReference type="NCBI Taxonomy" id="857417"/>
    <lineage>
        <taxon>Bacteria</taxon>
        <taxon>Bacillati</taxon>
        <taxon>Actinomycetota</taxon>
        <taxon>Actinomycetes</taxon>
        <taxon>Micrococcales</taxon>
        <taxon>Intrasporangiaceae</taxon>
        <taxon>Janibacter</taxon>
    </lineage>
</organism>
<proteinExistence type="predicted"/>
<dbReference type="EMBL" id="CP062789">
    <property type="protein sequence ID" value="QOK21598.1"/>
    <property type="molecule type" value="Genomic_DNA"/>
</dbReference>
<evidence type="ECO:0000313" key="1">
    <source>
        <dbReference type="EMBL" id="APH01675.1"/>
    </source>
</evidence>
<evidence type="ECO:0000313" key="4">
    <source>
        <dbReference type="Proteomes" id="UP000593998"/>
    </source>
</evidence>
<evidence type="ECO:0000313" key="2">
    <source>
        <dbReference type="EMBL" id="QOK21598.1"/>
    </source>
</evidence>
<dbReference type="Proteomes" id="UP000593998">
    <property type="component" value="Chromosome"/>
</dbReference>
<reference evidence="1 3" key="1">
    <citation type="submission" date="2015-11" db="EMBL/GenBank/DDBJ databases">
        <authorList>
            <person name="Zhang Y."/>
            <person name="Guo Z."/>
        </authorList>
    </citation>
    <scope>NUCLEOTIDE SEQUENCE [LARGE SCALE GENOMIC DNA]</scope>
    <source>
        <strain evidence="1 3">YFY001</strain>
    </source>
</reference>
<name>A0A1L3MH11_9MICO</name>
<dbReference type="Proteomes" id="UP000182938">
    <property type="component" value="Chromosome"/>
</dbReference>
<evidence type="ECO:0000313" key="3">
    <source>
        <dbReference type="Proteomes" id="UP000182938"/>
    </source>
</evidence>
<sequence>MVDKDEHEQWVIRLGELMSGSHVSVHRHVADRLATVLGRQEVIWVDGHLTDEDMSVSGQLLVFTESVMAIVDLADEMRNHDHLGGPLKGATDVTLVPRGALSEVRLSSDEPGGRQHSAYAWSRITPDGRPNNEGWPRHSAPVELHYGDRMVTVNVRIGEGRDGFDAFMASLLTDLGK</sequence>
<protein>
    <submittedName>
        <fullName evidence="1">Uncharacterized protein</fullName>
    </submittedName>
</protein>
<keyword evidence="3" id="KW-1185">Reference proteome</keyword>
<accession>A0A1L3MH11</accession>
<dbReference type="EMBL" id="CP013290">
    <property type="protein sequence ID" value="APH01675.1"/>
    <property type="molecule type" value="Genomic_DNA"/>
</dbReference>
<gene>
    <name evidence="1" type="ORF">ASJ30_09160</name>
    <name evidence="2" type="ORF">IGS73_10550</name>
</gene>